<evidence type="ECO:0000256" key="2">
    <source>
        <dbReference type="ARBA" id="ARBA00023186"/>
    </source>
</evidence>
<dbReference type="RefSeq" id="WP_191668609.1">
    <property type="nucleotide sequence ID" value="NZ_QORN01000053.1"/>
</dbReference>
<comment type="subunit">
    <text evidence="3">UreD, UreF and UreG form a complex that acts as a GTP-hydrolysis-dependent molecular chaperone, activating the urease apoprotein by helping to assemble the nickel containing metallocenter of UreC. The UreE protein probably delivers the nickel.</text>
</comment>
<keyword evidence="3" id="KW-0963">Cytoplasm</keyword>
<protein>
    <recommendedName>
        <fullName evidence="3">Urease accessory protein UreD</fullName>
    </recommendedName>
</protein>
<name>A0ABR8P9U9_9LACO</name>
<dbReference type="PANTHER" id="PTHR33643:SF1">
    <property type="entry name" value="UREASE ACCESSORY PROTEIN D"/>
    <property type="match status" value="1"/>
</dbReference>
<reference evidence="4 5" key="1">
    <citation type="submission" date="2018-07" db="EMBL/GenBank/DDBJ databases">
        <title>Phylogenomic Insights into understanding Host Adaptation of Lactobacillus reuteri by a novel species, Lactobacillus spp. M31.</title>
        <authorList>
            <person name="Sharma S."/>
            <person name="Patil P."/>
            <person name="Korpole S."/>
            <person name="Patil P.B."/>
        </authorList>
    </citation>
    <scope>NUCLEOTIDE SEQUENCE [LARGE SCALE GENOMIC DNA]</scope>
    <source>
        <strain evidence="4 5">M31</strain>
    </source>
</reference>
<comment type="caution">
    <text evidence="4">The sequence shown here is derived from an EMBL/GenBank/DDBJ whole genome shotgun (WGS) entry which is preliminary data.</text>
</comment>
<keyword evidence="2 3" id="KW-0143">Chaperone</keyword>
<evidence type="ECO:0000256" key="1">
    <source>
        <dbReference type="ARBA" id="ARBA00007177"/>
    </source>
</evidence>
<comment type="function">
    <text evidence="3">Required for maturation of urease via the functional incorporation of the urease nickel metallocenter.</text>
</comment>
<keyword evidence="5" id="KW-1185">Reference proteome</keyword>
<proteinExistence type="inferred from homology"/>
<gene>
    <name evidence="3" type="primary">ureD</name>
    <name evidence="4" type="ORF">DTK66_10265</name>
</gene>
<accession>A0ABR8P9U9</accession>
<keyword evidence="3" id="KW-0996">Nickel insertion</keyword>
<organism evidence="4 5">
    <name type="scientific">Limosilactobacillus walteri</name>
    <dbReference type="NCBI Taxonomy" id="2268022"/>
    <lineage>
        <taxon>Bacteria</taxon>
        <taxon>Bacillati</taxon>
        <taxon>Bacillota</taxon>
        <taxon>Bacilli</taxon>
        <taxon>Lactobacillales</taxon>
        <taxon>Lactobacillaceae</taxon>
        <taxon>Limosilactobacillus</taxon>
    </lineage>
</organism>
<dbReference type="EMBL" id="QORN01000053">
    <property type="protein sequence ID" value="MBD5807463.1"/>
    <property type="molecule type" value="Genomic_DNA"/>
</dbReference>
<dbReference type="Proteomes" id="UP000704341">
    <property type="component" value="Unassembled WGS sequence"/>
</dbReference>
<dbReference type="Pfam" id="PF01774">
    <property type="entry name" value="UreD"/>
    <property type="match status" value="1"/>
</dbReference>
<sequence>MKSKDYDGTIDLQFTNKNGRNFAKRTFRKGNSWLSFCQPNKDNIPYYFLITTGGGYVEGEKYHHQINLDDDSHAIVTTQSPTYVYKCEHGKTTTQEDDIHLGKNAILEFYQDETIPYKDARYHQKTSIEMEKGAKLILTDGLSKGWSPDDAPFQYDEVGLQTKINYDGHLVYNDYLLVDPESDPMQEIGYFEGKLNFNSVVIIDENITQDTVEEMRKYLDQFDVDIHYGISLLEEDGMVFRLLSNSAFENHKLMWKFISYYRERILHFAELNLRKSEHLEREQA</sequence>
<evidence type="ECO:0000313" key="5">
    <source>
        <dbReference type="Proteomes" id="UP000704341"/>
    </source>
</evidence>
<dbReference type="HAMAP" id="MF_01384">
    <property type="entry name" value="UreD"/>
    <property type="match status" value="1"/>
</dbReference>
<comment type="subcellular location">
    <subcellularLocation>
        <location evidence="3">Cytoplasm</location>
    </subcellularLocation>
</comment>
<comment type="similarity">
    <text evidence="1 3">Belongs to the UreD family.</text>
</comment>
<evidence type="ECO:0000313" key="4">
    <source>
        <dbReference type="EMBL" id="MBD5807463.1"/>
    </source>
</evidence>
<evidence type="ECO:0000256" key="3">
    <source>
        <dbReference type="HAMAP-Rule" id="MF_01384"/>
    </source>
</evidence>
<dbReference type="InterPro" id="IPR002669">
    <property type="entry name" value="UreD"/>
</dbReference>
<dbReference type="PANTHER" id="PTHR33643">
    <property type="entry name" value="UREASE ACCESSORY PROTEIN D"/>
    <property type="match status" value="1"/>
</dbReference>